<dbReference type="PANTHER" id="PTHR30461:SF2">
    <property type="entry name" value="SERINE RECOMBINASE PINE-RELATED"/>
    <property type="match status" value="1"/>
</dbReference>
<dbReference type="PROSITE" id="PS00398">
    <property type="entry name" value="RECOMBINASES_2"/>
    <property type="match status" value="1"/>
</dbReference>
<reference evidence="7" key="1">
    <citation type="journal article" date="2019" name="Int. J. Syst. Evol. Microbiol.">
        <title>The Global Catalogue of Microorganisms (GCM) 10K type strain sequencing project: providing services to taxonomists for standard genome sequencing and annotation.</title>
        <authorList>
            <consortium name="The Broad Institute Genomics Platform"/>
            <consortium name="The Broad Institute Genome Sequencing Center for Infectious Disease"/>
            <person name="Wu L."/>
            <person name="Ma J."/>
        </authorList>
    </citation>
    <scope>NUCLEOTIDE SEQUENCE [LARGE SCALE GENOMIC DNA]</scope>
    <source>
        <strain evidence="7">NBRC 110044</strain>
    </source>
</reference>
<protein>
    <recommendedName>
        <fullName evidence="5">Resolvase/invertase-type recombinase catalytic domain-containing protein</fullName>
    </recommendedName>
</protein>
<evidence type="ECO:0000313" key="6">
    <source>
        <dbReference type="EMBL" id="GLR13709.1"/>
    </source>
</evidence>
<dbReference type="InterPro" id="IPR006119">
    <property type="entry name" value="Resolv_N"/>
</dbReference>
<accession>A0ABQ5YLC3</accession>
<dbReference type="Gene3D" id="3.40.50.1390">
    <property type="entry name" value="Resolvase, N-terminal catalytic domain"/>
    <property type="match status" value="1"/>
</dbReference>
<evidence type="ECO:0000259" key="5">
    <source>
        <dbReference type="PROSITE" id="PS51736"/>
    </source>
</evidence>
<dbReference type="RefSeq" id="WP_284196796.1">
    <property type="nucleotide sequence ID" value="NZ_BSOG01000002.1"/>
</dbReference>
<evidence type="ECO:0000256" key="4">
    <source>
        <dbReference type="PROSITE-ProRule" id="PRU10137"/>
    </source>
</evidence>
<dbReference type="CDD" id="cd03768">
    <property type="entry name" value="SR_ResInv"/>
    <property type="match status" value="1"/>
</dbReference>
<dbReference type="PROSITE" id="PS00397">
    <property type="entry name" value="RECOMBINASES_1"/>
    <property type="match status" value="1"/>
</dbReference>
<gene>
    <name evidence="6" type="ORF">GCM10007907_24990</name>
</gene>
<keyword evidence="3" id="KW-0233">DNA recombination</keyword>
<dbReference type="EMBL" id="BSOG01000002">
    <property type="protein sequence ID" value="GLR13709.1"/>
    <property type="molecule type" value="Genomic_DNA"/>
</dbReference>
<dbReference type="PROSITE" id="PS51736">
    <property type="entry name" value="RECOMBINASES_3"/>
    <property type="match status" value="1"/>
</dbReference>
<dbReference type="PANTHER" id="PTHR30461">
    <property type="entry name" value="DNA-INVERTASE FROM LAMBDOID PROPHAGE"/>
    <property type="match status" value="1"/>
</dbReference>
<evidence type="ECO:0000256" key="2">
    <source>
        <dbReference type="ARBA" id="ARBA00023125"/>
    </source>
</evidence>
<keyword evidence="7" id="KW-1185">Reference proteome</keyword>
<dbReference type="Gene3D" id="1.10.10.60">
    <property type="entry name" value="Homeodomain-like"/>
    <property type="match status" value="1"/>
</dbReference>
<dbReference type="SMART" id="SM00857">
    <property type="entry name" value="Resolvase"/>
    <property type="match status" value="1"/>
</dbReference>
<dbReference type="Pfam" id="PF00239">
    <property type="entry name" value="Resolvase"/>
    <property type="match status" value="1"/>
</dbReference>
<comment type="caution">
    <text evidence="6">The sequence shown here is derived from an EMBL/GenBank/DDBJ whole genome shotgun (WGS) entry which is preliminary data.</text>
</comment>
<organism evidence="6 7">
    <name type="scientific">Chitinimonas prasina</name>
    <dbReference type="NCBI Taxonomy" id="1434937"/>
    <lineage>
        <taxon>Bacteria</taxon>
        <taxon>Pseudomonadati</taxon>
        <taxon>Pseudomonadota</taxon>
        <taxon>Betaproteobacteria</taxon>
        <taxon>Neisseriales</taxon>
        <taxon>Chitinibacteraceae</taxon>
        <taxon>Chitinimonas</taxon>
    </lineage>
</organism>
<dbReference type="Proteomes" id="UP001156706">
    <property type="component" value="Unassembled WGS sequence"/>
</dbReference>
<dbReference type="InterPro" id="IPR050639">
    <property type="entry name" value="SSR_resolvase"/>
</dbReference>
<evidence type="ECO:0000256" key="3">
    <source>
        <dbReference type="ARBA" id="ARBA00023172"/>
    </source>
</evidence>
<dbReference type="SUPFAM" id="SSF53041">
    <property type="entry name" value="Resolvase-like"/>
    <property type="match status" value="1"/>
</dbReference>
<feature type="active site" description="O-(5'-phospho-DNA)-serine intermediate" evidence="4">
    <location>
        <position position="9"/>
    </location>
</feature>
<dbReference type="InterPro" id="IPR006118">
    <property type="entry name" value="Recombinase_CS"/>
</dbReference>
<keyword evidence="1" id="KW-0229">DNA integration</keyword>
<sequence length="190" mass="21169">MLIGYARVSTQEQETNAQIDALTAAGCTRIYQEKKSGGSLSRPILFQMLDRLRPGDVVVVYKLDRIARSLGDLLHIIERVKRNGCQFRSLTETIDTDTPSGRLILMMLGAVAEFELSLIRERTKAGMDAAIARGAKPGRPRSMTPEQEADVVRCWEAGTETQRALAKRMGVDVASIKRAIYRSRQAQLFD</sequence>
<feature type="domain" description="Resolvase/invertase-type recombinase catalytic" evidence="5">
    <location>
        <begin position="1"/>
        <end position="134"/>
    </location>
</feature>
<evidence type="ECO:0000256" key="1">
    <source>
        <dbReference type="ARBA" id="ARBA00022908"/>
    </source>
</evidence>
<dbReference type="InterPro" id="IPR036162">
    <property type="entry name" value="Resolvase-like_N_sf"/>
</dbReference>
<proteinExistence type="predicted"/>
<evidence type="ECO:0000313" key="7">
    <source>
        <dbReference type="Proteomes" id="UP001156706"/>
    </source>
</evidence>
<name>A0ABQ5YLC3_9NEIS</name>
<keyword evidence="2" id="KW-0238">DNA-binding</keyword>